<dbReference type="STRING" id="1230097.A0A423X4W6"/>
<gene>
    <name evidence="2" type="ORF">VPNG_05349</name>
</gene>
<protein>
    <submittedName>
        <fullName evidence="2">Uncharacterized protein</fullName>
    </submittedName>
</protein>
<dbReference type="EMBL" id="LKEB01000027">
    <property type="protein sequence ID" value="ROW10845.1"/>
    <property type="molecule type" value="Genomic_DNA"/>
</dbReference>
<evidence type="ECO:0000313" key="3">
    <source>
        <dbReference type="Proteomes" id="UP000285146"/>
    </source>
</evidence>
<dbReference type="OrthoDB" id="1744869at2759"/>
<feature type="compositionally biased region" description="Polar residues" evidence="1">
    <location>
        <begin position="155"/>
        <end position="169"/>
    </location>
</feature>
<accession>A0A423X4W6</accession>
<dbReference type="AlphaFoldDB" id="A0A423X4W6"/>
<dbReference type="Proteomes" id="UP000285146">
    <property type="component" value="Unassembled WGS sequence"/>
</dbReference>
<proteinExistence type="predicted"/>
<evidence type="ECO:0000313" key="2">
    <source>
        <dbReference type="EMBL" id="ROW10845.1"/>
    </source>
</evidence>
<feature type="region of interest" description="Disordered" evidence="1">
    <location>
        <begin position="151"/>
        <end position="176"/>
    </location>
</feature>
<evidence type="ECO:0000256" key="1">
    <source>
        <dbReference type="SAM" id="MobiDB-lite"/>
    </source>
</evidence>
<organism evidence="2 3">
    <name type="scientific">Cytospora leucostoma</name>
    <dbReference type="NCBI Taxonomy" id="1230097"/>
    <lineage>
        <taxon>Eukaryota</taxon>
        <taxon>Fungi</taxon>
        <taxon>Dikarya</taxon>
        <taxon>Ascomycota</taxon>
        <taxon>Pezizomycotina</taxon>
        <taxon>Sordariomycetes</taxon>
        <taxon>Sordariomycetidae</taxon>
        <taxon>Diaporthales</taxon>
        <taxon>Cytosporaceae</taxon>
        <taxon>Cytospora</taxon>
    </lineage>
</organism>
<dbReference type="InParanoid" id="A0A423X4W6"/>
<sequence>MLIASQRPSLAMSNLARITKASIRAASSINTASFDKRLRNSRPSNRLTVFTEPRATKESVIKRITDNVDAPDPGWEERAAVILASPRHASWLNDKSFMAELVSALDSPGTGGPSFHVLAAVVDGLSPRAPSRKLQEGLSIHLGSRSSLLPGLWDETSSGEGQPTLPQRAQSEESSSLSILLPRNVTAKDARISLTLPLANTLFQTGRRSTLLASEWTHGRTFELARMAEKHSQVVDLPSSFMFDKVNARAPLVPITQPRKVLEGLGNILAKVEIDGEPSPASKELQINIPRLLDARRSLLQSEAAIGRVGVWAVIYPSHMFGPDGDLVRFHYIIDGRFLGTALGKLAFDMSTDPERVAWETQPVIRNALFQGARIHRILSGGGEWGAKASLLSLDPQTSHVRESEEAELDKFIRSFHNDHDANDAIAKPGDYVQYFIERDPVQLSSEKKRRLNVEPREYPPIRFGVGDMSLKDIDPPDLHLESRRRHHPGSANWFTWDHFGGYSAEGIYLSAGGVGPNTKLDVPGATVSMTTAKGAVVNGASYAPFKRLNLNKKIDT</sequence>
<name>A0A423X4W6_9PEZI</name>
<keyword evidence="3" id="KW-1185">Reference proteome</keyword>
<comment type="caution">
    <text evidence="2">The sequence shown here is derived from an EMBL/GenBank/DDBJ whole genome shotgun (WGS) entry which is preliminary data.</text>
</comment>
<reference evidence="2 3" key="1">
    <citation type="submission" date="2015-09" db="EMBL/GenBank/DDBJ databases">
        <title>Host preference determinants of Valsa canker pathogens revealed by comparative genomics.</title>
        <authorList>
            <person name="Yin Z."/>
            <person name="Huang L."/>
        </authorList>
    </citation>
    <scope>NUCLEOTIDE SEQUENCE [LARGE SCALE GENOMIC DNA]</scope>
    <source>
        <strain evidence="2 3">SXYLt</strain>
    </source>
</reference>